<evidence type="ECO:0000259" key="3">
    <source>
        <dbReference type="PROSITE" id="PS50086"/>
    </source>
</evidence>
<dbReference type="InterPro" id="IPR050302">
    <property type="entry name" value="Rab_GAP_TBC_domain"/>
</dbReference>
<proteinExistence type="predicted"/>
<dbReference type="InterPro" id="IPR035969">
    <property type="entry name" value="Rab-GAP_TBC_sf"/>
</dbReference>
<keyword evidence="5" id="KW-1185">Reference proteome</keyword>
<dbReference type="EMBL" id="CCKQ01009749">
    <property type="protein sequence ID" value="CDW81260.1"/>
    <property type="molecule type" value="Genomic_DNA"/>
</dbReference>
<feature type="coiled-coil region" evidence="1">
    <location>
        <begin position="457"/>
        <end position="519"/>
    </location>
</feature>
<feature type="compositionally biased region" description="Polar residues" evidence="2">
    <location>
        <begin position="11"/>
        <end position="24"/>
    </location>
</feature>
<organism evidence="4 5">
    <name type="scientific">Stylonychia lemnae</name>
    <name type="common">Ciliate</name>
    <dbReference type="NCBI Taxonomy" id="5949"/>
    <lineage>
        <taxon>Eukaryota</taxon>
        <taxon>Sar</taxon>
        <taxon>Alveolata</taxon>
        <taxon>Ciliophora</taxon>
        <taxon>Intramacronucleata</taxon>
        <taxon>Spirotrichea</taxon>
        <taxon>Stichotrichia</taxon>
        <taxon>Sporadotrichida</taxon>
        <taxon>Oxytrichidae</taxon>
        <taxon>Stylonychinae</taxon>
        <taxon>Stylonychia</taxon>
    </lineage>
</organism>
<feature type="coiled-coil region" evidence="1">
    <location>
        <begin position="590"/>
        <end position="617"/>
    </location>
</feature>
<dbReference type="Proteomes" id="UP000039865">
    <property type="component" value="Unassembled WGS sequence"/>
</dbReference>
<dbReference type="Pfam" id="PF00566">
    <property type="entry name" value="RabGAP-TBC"/>
    <property type="match status" value="1"/>
</dbReference>
<dbReference type="Gene3D" id="1.10.472.80">
    <property type="entry name" value="Ypt/Rab-GAP domain of gyp1p, domain 3"/>
    <property type="match status" value="1"/>
</dbReference>
<dbReference type="SMART" id="SM00164">
    <property type="entry name" value="TBC"/>
    <property type="match status" value="1"/>
</dbReference>
<feature type="region of interest" description="Disordered" evidence="2">
    <location>
        <begin position="542"/>
        <end position="571"/>
    </location>
</feature>
<evidence type="ECO:0000313" key="4">
    <source>
        <dbReference type="EMBL" id="CDW81260.1"/>
    </source>
</evidence>
<accession>A0A078AG19</accession>
<dbReference type="PANTHER" id="PTHR47219:SF9">
    <property type="entry name" value="GTPASE ACTIVATING PROTEIN AND CENTROSOME-ASSOCIATED, ISOFORM B"/>
    <property type="match status" value="1"/>
</dbReference>
<dbReference type="Gene3D" id="1.10.8.270">
    <property type="entry name" value="putative rabgap domain of human tbc1 domain family member 14 like domains"/>
    <property type="match status" value="1"/>
</dbReference>
<feature type="compositionally biased region" description="Low complexity" evidence="2">
    <location>
        <begin position="562"/>
        <end position="571"/>
    </location>
</feature>
<feature type="domain" description="Rab-GAP TBC" evidence="3">
    <location>
        <begin position="155"/>
        <end position="348"/>
    </location>
</feature>
<dbReference type="PROSITE" id="PS50086">
    <property type="entry name" value="TBC_RABGAP"/>
    <property type="match status" value="1"/>
</dbReference>
<gene>
    <name evidence="4" type="primary">Contig3426.g153</name>
    <name evidence="4" type="ORF">STYLEM_10273</name>
</gene>
<dbReference type="GO" id="GO:0005096">
    <property type="term" value="F:GTPase activator activity"/>
    <property type="evidence" value="ECO:0007669"/>
    <property type="project" value="TreeGrafter"/>
</dbReference>
<dbReference type="GO" id="GO:0031267">
    <property type="term" value="F:small GTPase binding"/>
    <property type="evidence" value="ECO:0007669"/>
    <property type="project" value="TreeGrafter"/>
</dbReference>
<dbReference type="InterPro" id="IPR000195">
    <property type="entry name" value="Rab-GAP-TBC_dom"/>
</dbReference>
<evidence type="ECO:0000256" key="2">
    <source>
        <dbReference type="SAM" id="MobiDB-lite"/>
    </source>
</evidence>
<dbReference type="OrthoDB" id="294251at2759"/>
<name>A0A078AG19_STYLE</name>
<keyword evidence="1" id="KW-0175">Coiled coil</keyword>
<reference evidence="4 5" key="1">
    <citation type="submission" date="2014-06" db="EMBL/GenBank/DDBJ databases">
        <authorList>
            <person name="Swart Estienne"/>
        </authorList>
    </citation>
    <scope>NUCLEOTIDE SEQUENCE [LARGE SCALE GENOMIC DNA]</scope>
    <source>
        <strain evidence="4 5">130c</strain>
    </source>
</reference>
<sequence length="680" mass="80708">MTVRNKIYSDQGDSNLENNLNQTEFDQDQVFKTARQSDEDEDFEKMDPEQNQASQKVLKQNFMINENELQNRSLKRINPKTQQMEAILLTQQKIAIKQTLYNLESFLSSDFIKSHPKLLGYFTVKDMIILSQTSQKLYMTIINRKIIKRLVRYGNLDQCLRKQFWRKLCQYGELEDALREQLGLEDEEISVYSHIQALIESEKEGTDIQNNKLTEKVIDEISRDLKRTHTSELMKSQEGQDQLKRILQAVGYVVPDVGYCQGMNFIASVLITVLGSEEWAFWGVPELHLKNFQMAQLIKFHMQKLFNHLRQIQMTTDYFTSKWIMTLFACFLPYEVLPPIFDMFLMDGWTAVFRLGIALLREMEHLLLQMDMVEMSTYFRDNVRKDKLANQFKLFSEASRIRIHNRELQKLREQFYIIQAEVKLKQGRKSWATDQVEALRWAETVFEKMDPHAKEDIQKFQEKLEKIDRDLDKINKMVLASHVDYYAIREEFAQLQDKKSAYEQAYVCLKDQLQQRKQEKQWRITKMFNQTKSNYFNLVSKSNKKGNGKQQIRTSTIMPPGSSSSTFIESSSPAKDTKKFIDDQMDETDYKQLEKDLQDLHDKKTQVQAQIDLIKDEFAFKKNRYHDSKMKMEESRNYKEKVKNQMNGFLIMYEVKKEETLKELSKKLQTSEKFQQERVF</sequence>
<dbReference type="InParanoid" id="A0A078AG19"/>
<feature type="compositionally biased region" description="Polar residues" evidence="2">
    <location>
        <begin position="548"/>
        <end position="557"/>
    </location>
</feature>
<evidence type="ECO:0000256" key="1">
    <source>
        <dbReference type="SAM" id="Coils"/>
    </source>
</evidence>
<evidence type="ECO:0000313" key="5">
    <source>
        <dbReference type="Proteomes" id="UP000039865"/>
    </source>
</evidence>
<protein>
    <recommendedName>
        <fullName evidence="3">Rab-GAP TBC domain-containing protein</fullName>
    </recommendedName>
</protein>
<dbReference type="SUPFAM" id="SSF47923">
    <property type="entry name" value="Ypt/Rab-GAP domain of gyp1p"/>
    <property type="match status" value="2"/>
</dbReference>
<dbReference type="AlphaFoldDB" id="A0A078AG19"/>
<feature type="region of interest" description="Disordered" evidence="2">
    <location>
        <begin position="1"/>
        <end position="50"/>
    </location>
</feature>
<dbReference type="PANTHER" id="PTHR47219">
    <property type="entry name" value="RAB GTPASE-ACTIVATING PROTEIN 1-LIKE"/>
    <property type="match status" value="1"/>
</dbReference>